<reference evidence="1 2" key="1">
    <citation type="submission" date="2023-02" db="EMBL/GenBank/DDBJ databases">
        <authorList>
            <person name="Maleckis M."/>
        </authorList>
    </citation>
    <scope>NUCLEOTIDE SEQUENCE [LARGE SCALE GENOMIC DNA]</scope>
    <source>
        <strain evidence="1 2">P8-A2</strain>
        <plasmid evidence="1">unnamed2</plasmid>
    </source>
</reference>
<keyword evidence="1" id="KW-0614">Plasmid</keyword>
<evidence type="ECO:0000313" key="2">
    <source>
        <dbReference type="Proteomes" id="UP001257627"/>
    </source>
</evidence>
<evidence type="ECO:0000313" key="1">
    <source>
        <dbReference type="EMBL" id="MDU9001569.1"/>
    </source>
</evidence>
<gene>
    <name evidence="1" type="ORF">PU648_57065</name>
</gene>
<protein>
    <submittedName>
        <fullName evidence="1">Uncharacterized protein</fullName>
    </submittedName>
</protein>
<accession>A0ABU3V5W2</accession>
<proteinExistence type="predicted"/>
<dbReference type="EMBL" id="JARAKF010000004">
    <property type="protein sequence ID" value="MDU9001569.1"/>
    <property type="molecule type" value="Genomic_DNA"/>
</dbReference>
<name>A0ABU3V5W2_9ACTN</name>
<dbReference type="RefSeq" id="WP_266945781.1">
    <property type="nucleotide sequence ID" value="NZ_JAPEMK010000006.1"/>
</dbReference>
<sequence length="234" mass="27044">MYRRLSSRLAQARREGHFPDLIDTLREVHVPRSWPDASAFVREMPEWFRLDRTQGQEVALYVAAEKDTLRQLLTSWLADLGLPVLVVRGFGSQSYVDVVRERTARDPRPAVLVYIGDFDCSGADIERDWVKRTGCWDQVERVLLTYEQTIAYGLPAAEGKKDDPRWPGFARTYGFDINRPVQWEVEALEPAELQRLVLDAIDPYVDRDVLATVFAEEQRQRRELANFLARYQGG</sequence>
<organism evidence="1 2">
    <name type="scientific">Streptomyces mirabilis</name>
    <dbReference type="NCBI Taxonomy" id="68239"/>
    <lineage>
        <taxon>Bacteria</taxon>
        <taxon>Bacillati</taxon>
        <taxon>Actinomycetota</taxon>
        <taxon>Actinomycetes</taxon>
        <taxon>Kitasatosporales</taxon>
        <taxon>Streptomycetaceae</taxon>
        <taxon>Streptomyces</taxon>
    </lineage>
</organism>
<comment type="caution">
    <text evidence="1">The sequence shown here is derived from an EMBL/GenBank/DDBJ whole genome shotgun (WGS) entry which is preliminary data.</text>
</comment>
<keyword evidence="2" id="KW-1185">Reference proteome</keyword>
<dbReference type="Proteomes" id="UP001257627">
    <property type="component" value="Unassembled WGS sequence"/>
</dbReference>
<geneLocation type="plasmid" evidence="1">
    <name>unnamed2</name>
</geneLocation>